<dbReference type="InterPro" id="IPR009810">
    <property type="entry name" value="Nodulin_late_dom"/>
</dbReference>
<evidence type="ECO:0000313" key="3">
    <source>
        <dbReference type="EMBL" id="QQO74722.1"/>
    </source>
</evidence>
<dbReference type="AlphaFoldDB" id="A0A7T8DVB8"/>
<accession>A0A7T8DVB8</accession>
<evidence type="ECO:0000256" key="1">
    <source>
        <dbReference type="SAM" id="SignalP"/>
    </source>
</evidence>
<name>A0A7T8DVB8_LENCU</name>
<organism evidence="3">
    <name type="scientific">Lens culinaris</name>
    <name type="common">Lentil</name>
    <name type="synonym">Cicer lens</name>
    <dbReference type="NCBI Taxonomy" id="3864"/>
    <lineage>
        <taxon>Eukaryota</taxon>
        <taxon>Viridiplantae</taxon>
        <taxon>Streptophyta</taxon>
        <taxon>Embryophyta</taxon>
        <taxon>Tracheophyta</taxon>
        <taxon>Spermatophyta</taxon>
        <taxon>Magnoliopsida</taxon>
        <taxon>eudicotyledons</taxon>
        <taxon>Gunneridae</taxon>
        <taxon>Pentapetalae</taxon>
        <taxon>rosids</taxon>
        <taxon>fabids</taxon>
        <taxon>Fabales</taxon>
        <taxon>Fabaceae</taxon>
        <taxon>Papilionoideae</taxon>
        <taxon>50 kb inversion clade</taxon>
        <taxon>NPAAA clade</taxon>
        <taxon>Hologalegina</taxon>
        <taxon>IRL clade</taxon>
        <taxon>Fabeae</taxon>
        <taxon>Lens</taxon>
    </lineage>
</organism>
<evidence type="ECO:0000259" key="2">
    <source>
        <dbReference type="Pfam" id="PF07127"/>
    </source>
</evidence>
<sequence length="66" mass="7644">MTRIIKFLCVMVIFFPIFLDASNYDPEIRCSKNDDCPKVACLYPLKPICQFTKCRCVKSAKGPFFE</sequence>
<feature type="domain" description="Late nodulin" evidence="2">
    <location>
        <begin position="1"/>
        <end position="55"/>
    </location>
</feature>
<dbReference type="EMBL" id="MT371204">
    <property type="protein sequence ID" value="QQO74722.1"/>
    <property type="molecule type" value="mRNA"/>
</dbReference>
<proteinExistence type="evidence at transcript level"/>
<feature type="chain" id="PRO_5031544308" evidence="1">
    <location>
        <begin position="22"/>
        <end position="66"/>
    </location>
</feature>
<dbReference type="GO" id="GO:0046872">
    <property type="term" value="F:metal ion binding"/>
    <property type="evidence" value="ECO:0007669"/>
    <property type="project" value="InterPro"/>
</dbReference>
<reference evidence="3" key="1">
    <citation type="journal article" date="2020" name="Mol. Cell">
        <title>Proteome analysis reveals a significant host-specific response in Rhizobium leguminosarum bv viciae endosymbiotic cells.</title>
        <authorList>
            <person name="Duran D."/>
            <person name="Albareda M."/>
            <person name="Marina A."/>
            <person name="Garcia C."/>
            <person name="Ruiz-Argueso T."/>
            <person name="Palacios J."/>
        </authorList>
    </citation>
    <scope>NUCLEOTIDE SEQUENCE</scope>
    <source>
        <tissue evidence="3">Root nodules</tissue>
    </source>
</reference>
<keyword evidence="1" id="KW-0732">Signal</keyword>
<feature type="signal peptide" evidence="1">
    <location>
        <begin position="1"/>
        <end position="21"/>
    </location>
</feature>
<protein>
    <submittedName>
        <fullName evidence="3">Nodule-specific cysteine-rich peptide L54</fullName>
    </submittedName>
</protein>
<dbReference type="Pfam" id="PF07127">
    <property type="entry name" value="Nodulin_late"/>
    <property type="match status" value="1"/>
</dbReference>